<evidence type="ECO:0000313" key="2">
    <source>
        <dbReference type="Proteomes" id="UP001163046"/>
    </source>
</evidence>
<name>A0A9X0DCB2_9CNID</name>
<dbReference type="Proteomes" id="UP001163046">
    <property type="component" value="Unassembled WGS sequence"/>
</dbReference>
<organism evidence="1 2">
    <name type="scientific">Desmophyllum pertusum</name>
    <dbReference type="NCBI Taxonomy" id="174260"/>
    <lineage>
        <taxon>Eukaryota</taxon>
        <taxon>Metazoa</taxon>
        <taxon>Cnidaria</taxon>
        <taxon>Anthozoa</taxon>
        <taxon>Hexacorallia</taxon>
        <taxon>Scleractinia</taxon>
        <taxon>Caryophylliina</taxon>
        <taxon>Caryophylliidae</taxon>
        <taxon>Desmophyllum</taxon>
    </lineage>
</organism>
<keyword evidence="2" id="KW-1185">Reference proteome</keyword>
<dbReference type="OrthoDB" id="5988089at2759"/>
<accession>A0A9X0DCB2</accession>
<dbReference type="EMBL" id="MU825396">
    <property type="protein sequence ID" value="KAJ7394710.1"/>
    <property type="molecule type" value="Genomic_DNA"/>
</dbReference>
<reference evidence="1" key="1">
    <citation type="submission" date="2023-01" db="EMBL/GenBank/DDBJ databases">
        <title>Genome assembly of the deep-sea coral Lophelia pertusa.</title>
        <authorList>
            <person name="Herrera S."/>
            <person name="Cordes E."/>
        </authorList>
    </citation>
    <scope>NUCLEOTIDE SEQUENCE</scope>
    <source>
        <strain evidence="1">USNM1676648</strain>
        <tissue evidence="1">Polyp</tissue>
    </source>
</reference>
<evidence type="ECO:0000313" key="1">
    <source>
        <dbReference type="EMBL" id="KAJ7394710.1"/>
    </source>
</evidence>
<sequence length="165" mass="18770">MEEKLAEFQRNLYHHYRNNGPPLYNPDDMQRFANKCSPGLYNTVLKSISRKDSRVSDKRKALQERRTAALLHTMAYFRSQKTNKMQKDCGIQLVEHGCLLQGLSTGMYLGYTTTPRTVQTERVTQVSHLNAKTNECINSAIQVSIGGLTEMSQKVFTNVTKHSAN</sequence>
<protein>
    <submittedName>
        <fullName evidence="1">Uncharacterized protein</fullName>
    </submittedName>
</protein>
<comment type="caution">
    <text evidence="1">The sequence shown here is derived from an EMBL/GenBank/DDBJ whole genome shotgun (WGS) entry which is preliminary data.</text>
</comment>
<proteinExistence type="predicted"/>
<gene>
    <name evidence="1" type="ORF">OS493_000536</name>
</gene>
<dbReference type="AlphaFoldDB" id="A0A9X0DCB2"/>